<dbReference type="EMBL" id="JAATHJ010000013">
    <property type="protein sequence ID" value="NJP37911.1"/>
    <property type="molecule type" value="Genomic_DNA"/>
</dbReference>
<name>A0A969TVE2_9BACI</name>
<dbReference type="Proteomes" id="UP000752012">
    <property type="component" value="Unassembled WGS sequence"/>
</dbReference>
<protein>
    <submittedName>
        <fullName evidence="1">Uncharacterized protein</fullName>
    </submittedName>
</protein>
<evidence type="ECO:0000313" key="1">
    <source>
        <dbReference type="EMBL" id="NJP37911.1"/>
    </source>
</evidence>
<accession>A0A969TVE2</accession>
<proteinExistence type="predicted"/>
<sequence>MTYKDMLKEMELRNFDSTIESLTDLIDADSIKVTKVNYWTMDKSFLNTDIYLFTDKVVHQVSINTQTEYNKLMISTRRLKDITKIDHEYVHNIESKLMIYFDELTAEKEPSIIFDSKSAHQRVQKSYRSENIELYHFLFEKI</sequence>
<reference evidence="1 2" key="1">
    <citation type="submission" date="2020-03" db="EMBL/GenBank/DDBJ databases">
        <title>Assessment of the enzymatic potential of alkaline-tolerant lipase obtained from Bacillus luteus H11 (technogenic soil) for the bioremediation of saline soils contaminated with petroleum substances.</title>
        <authorList>
            <person name="Kalwasinska A."/>
        </authorList>
    </citation>
    <scope>NUCLEOTIDE SEQUENCE [LARGE SCALE GENOMIC DNA]</scope>
    <source>
        <strain evidence="1 2">H11</strain>
    </source>
</reference>
<dbReference type="AlphaFoldDB" id="A0A969TVE2"/>
<comment type="caution">
    <text evidence="1">The sequence shown here is derived from an EMBL/GenBank/DDBJ whole genome shotgun (WGS) entry which is preliminary data.</text>
</comment>
<dbReference type="RefSeq" id="WP_168006882.1">
    <property type="nucleotide sequence ID" value="NZ_JAATHJ010000013.1"/>
</dbReference>
<keyword evidence="2" id="KW-1185">Reference proteome</keyword>
<organism evidence="1 2">
    <name type="scientific">Alkalicoccus luteus</name>
    <dbReference type="NCBI Taxonomy" id="1237094"/>
    <lineage>
        <taxon>Bacteria</taxon>
        <taxon>Bacillati</taxon>
        <taxon>Bacillota</taxon>
        <taxon>Bacilli</taxon>
        <taxon>Bacillales</taxon>
        <taxon>Bacillaceae</taxon>
        <taxon>Alkalicoccus</taxon>
    </lineage>
</organism>
<gene>
    <name evidence="1" type="ORF">HCN83_09965</name>
</gene>
<evidence type="ECO:0000313" key="2">
    <source>
        <dbReference type="Proteomes" id="UP000752012"/>
    </source>
</evidence>